<dbReference type="CDD" id="cd06850">
    <property type="entry name" value="biotinyl_domain"/>
    <property type="match status" value="1"/>
</dbReference>
<evidence type="ECO:0000256" key="1">
    <source>
        <dbReference type="ARBA" id="ARBA00001953"/>
    </source>
</evidence>
<dbReference type="Pfam" id="PF21385">
    <property type="entry name" value="ACCA_BT"/>
    <property type="match status" value="1"/>
</dbReference>
<keyword evidence="6" id="KW-0092">Biotin</keyword>
<evidence type="ECO:0000256" key="8">
    <source>
        <dbReference type="ARBA" id="ARBA00048600"/>
    </source>
</evidence>
<dbReference type="SUPFAM" id="SSF52440">
    <property type="entry name" value="PreATP-grasp domain"/>
    <property type="match status" value="1"/>
</dbReference>
<dbReference type="PROSITE" id="PS50979">
    <property type="entry name" value="BC"/>
    <property type="match status" value="1"/>
</dbReference>
<dbReference type="InterPro" id="IPR011054">
    <property type="entry name" value="Rudment_hybrid_motif"/>
</dbReference>
<keyword evidence="14" id="KW-1185">Reference proteome</keyword>
<feature type="region of interest" description="Disordered" evidence="10">
    <location>
        <begin position="1"/>
        <end position="24"/>
    </location>
</feature>
<keyword evidence="3" id="KW-0436">Ligase</keyword>
<dbReference type="InterPro" id="IPR016185">
    <property type="entry name" value="PreATP-grasp_dom_sf"/>
</dbReference>
<comment type="catalytic activity">
    <reaction evidence="8">
        <text>N(6)-biotinyl-L-lysyl-[protein] + hydrogencarbonate + ATP = N(6)-carboxybiotinyl-L-lysyl-[protein] + ADP + phosphate + H(+)</text>
        <dbReference type="Rhea" id="RHEA:13501"/>
        <dbReference type="Rhea" id="RHEA-COMP:10505"/>
        <dbReference type="Rhea" id="RHEA-COMP:10506"/>
        <dbReference type="ChEBI" id="CHEBI:15378"/>
        <dbReference type="ChEBI" id="CHEBI:17544"/>
        <dbReference type="ChEBI" id="CHEBI:30616"/>
        <dbReference type="ChEBI" id="CHEBI:43474"/>
        <dbReference type="ChEBI" id="CHEBI:83144"/>
        <dbReference type="ChEBI" id="CHEBI:83145"/>
        <dbReference type="ChEBI" id="CHEBI:456216"/>
        <dbReference type="EC" id="6.3.4.14"/>
    </reaction>
</comment>
<dbReference type="Pfam" id="PF02785">
    <property type="entry name" value="Biotin_carb_C"/>
    <property type="match status" value="1"/>
</dbReference>
<dbReference type="PROSITE" id="PS50975">
    <property type="entry name" value="ATP_GRASP"/>
    <property type="match status" value="1"/>
</dbReference>
<evidence type="ECO:0000256" key="4">
    <source>
        <dbReference type="ARBA" id="ARBA00022741"/>
    </source>
</evidence>
<evidence type="ECO:0000256" key="5">
    <source>
        <dbReference type="ARBA" id="ARBA00022840"/>
    </source>
</evidence>
<dbReference type="Proteomes" id="UP000887574">
    <property type="component" value="Unplaced"/>
</dbReference>
<dbReference type="AlphaFoldDB" id="A0A915CZQ3"/>
<feature type="domain" description="ATP-grasp" evidence="12">
    <location>
        <begin position="295"/>
        <end position="465"/>
    </location>
</feature>
<dbReference type="SUPFAM" id="SSF56059">
    <property type="entry name" value="Glutathione synthetase ATP-binding domain-like"/>
    <property type="match status" value="1"/>
</dbReference>
<dbReference type="GO" id="GO:0046872">
    <property type="term" value="F:metal ion binding"/>
    <property type="evidence" value="ECO:0007669"/>
    <property type="project" value="InterPro"/>
</dbReference>
<evidence type="ECO:0000259" key="12">
    <source>
        <dbReference type="PROSITE" id="PS50975"/>
    </source>
</evidence>
<dbReference type="EC" id="6.3.4.14" evidence="2"/>
<dbReference type="Gene3D" id="2.40.50.100">
    <property type="match status" value="1"/>
</dbReference>
<dbReference type="InterPro" id="IPR005479">
    <property type="entry name" value="CPAse_ATP-bd"/>
</dbReference>
<dbReference type="InterPro" id="IPR049076">
    <property type="entry name" value="ACCA"/>
</dbReference>
<evidence type="ECO:0000256" key="6">
    <source>
        <dbReference type="ARBA" id="ARBA00023267"/>
    </source>
</evidence>
<reference evidence="15" key="1">
    <citation type="submission" date="2022-11" db="UniProtKB">
        <authorList>
            <consortium name="WormBaseParasite"/>
        </authorList>
    </citation>
    <scope>IDENTIFICATION</scope>
</reference>
<dbReference type="InterPro" id="IPR011761">
    <property type="entry name" value="ATP-grasp"/>
</dbReference>
<dbReference type="PANTHER" id="PTHR45728:SF3">
    <property type="entry name" value="ACETYL-COA CARBOXYLASE"/>
    <property type="match status" value="1"/>
</dbReference>
<dbReference type="GO" id="GO:0004075">
    <property type="term" value="F:biotin carboxylase activity"/>
    <property type="evidence" value="ECO:0007669"/>
    <property type="project" value="UniProtKB-EC"/>
</dbReference>
<organism evidence="14 15">
    <name type="scientific">Ditylenchus dipsaci</name>
    <dbReference type="NCBI Taxonomy" id="166011"/>
    <lineage>
        <taxon>Eukaryota</taxon>
        <taxon>Metazoa</taxon>
        <taxon>Ecdysozoa</taxon>
        <taxon>Nematoda</taxon>
        <taxon>Chromadorea</taxon>
        <taxon>Rhabditida</taxon>
        <taxon>Tylenchina</taxon>
        <taxon>Tylenchomorpha</taxon>
        <taxon>Sphaerularioidea</taxon>
        <taxon>Anguinidae</taxon>
        <taxon>Anguininae</taxon>
        <taxon>Ditylenchus</taxon>
    </lineage>
</organism>
<dbReference type="PANTHER" id="PTHR45728">
    <property type="entry name" value="ACETYL-COA CARBOXYLASE, ISOFORM A"/>
    <property type="match status" value="1"/>
</dbReference>
<feature type="domain" description="Lipoyl-binding" evidence="11">
    <location>
        <begin position="748"/>
        <end position="823"/>
    </location>
</feature>
<dbReference type="SUPFAM" id="SSF51230">
    <property type="entry name" value="Single hybrid motif"/>
    <property type="match status" value="1"/>
</dbReference>
<dbReference type="SMART" id="SM00878">
    <property type="entry name" value="Biotin_carb_C"/>
    <property type="match status" value="1"/>
</dbReference>
<name>A0A915CZQ3_9BILA</name>
<evidence type="ECO:0000259" key="13">
    <source>
        <dbReference type="PROSITE" id="PS50979"/>
    </source>
</evidence>
<evidence type="ECO:0000256" key="3">
    <source>
        <dbReference type="ARBA" id="ARBA00022598"/>
    </source>
</evidence>
<protein>
    <recommendedName>
        <fullName evidence="2">biotin carboxylase</fullName>
        <ecNumber evidence="2">6.3.4.14</ecNumber>
    </recommendedName>
</protein>
<accession>A0A915CZQ3</accession>
<dbReference type="PROSITE" id="PS00866">
    <property type="entry name" value="CPSASE_1"/>
    <property type="match status" value="1"/>
</dbReference>
<evidence type="ECO:0000256" key="2">
    <source>
        <dbReference type="ARBA" id="ARBA00013263"/>
    </source>
</evidence>
<evidence type="ECO:0000313" key="14">
    <source>
        <dbReference type="Proteomes" id="UP000887574"/>
    </source>
</evidence>
<dbReference type="PROSITE" id="PS00867">
    <property type="entry name" value="CPSASE_2"/>
    <property type="match status" value="1"/>
</dbReference>
<dbReference type="GO" id="GO:0005739">
    <property type="term" value="C:mitochondrion"/>
    <property type="evidence" value="ECO:0007669"/>
    <property type="project" value="TreeGrafter"/>
</dbReference>
<dbReference type="InterPro" id="IPR005482">
    <property type="entry name" value="Biotin_COase_C"/>
</dbReference>
<dbReference type="PROSITE" id="PS50968">
    <property type="entry name" value="BIOTINYL_LIPOYL"/>
    <property type="match status" value="1"/>
</dbReference>
<dbReference type="Pfam" id="PF02786">
    <property type="entry name" value="CPSase_L_D2"/>
    <property type="match status" value="1"/>
</dbReference>
<sequence length="857" mass="95612">MRRRSKTTCESRPSSSRAQNDLLGADLFENRGRLRSSWETPYKQNYGHVRASPSPSRNICASMSGASANAKNGHHGHHTMQTFRSFNVSKLDGRSNQVDQQNKVFPQVKDFVDYFAEDPTKARYIKKILVATNGIAAVKCILSMRKLLMQLFKEDRIIKFICLTTEQEIQSKAEYLKMADYIVFSPAGANTSNYANVEEIVGHAVRNKVDAVWAGWGHASENPALPNALDKHGIVFIGPPGKAMFALGDKIASTIIAQTVNIPTIEWSGTGLIAPEPTSSAENGGDQEEEMCIPKEIYMDACVESVEQGLVCLREKNITYPIMIKASEGGGGRGIRKCNNDEEFRLNFRRVVAEVPGSPIFLMKCMINARHIEVQLIADQYGNKIIEEAPAGVVPEHILYNMEQDAVNLAKKVGYVSAGTVEYMYVPADQKYYFLELNPRLQVEHPCTEMVSNINIPAVQLQIAMGIPLHRIVEIRLFFRMDRYGTTPLPEDQIRTDTNICVIAARITSEDPAEGFRPSSGSVEVLNFQSNQNVWGYFSVASTGKVHEFADSQFGHLFAKGHQPVWIQKYEAISALLCALKELELRATFTSQVNYLVGLLHDEQFENNDFHTGWLDARIATKAQKMPELPLHVNIAIGATVIGHARIAEVFSKFQTALERGQILPKSELTETWEVELVHSNVKYSVLVNRFGPINFLVCLNNCEIVTEVRELGNGTVLVTYSDQAYTCHLEEETERFKVCIGKTMTIFEKGNDPSMLRSSNAGRLLQYLKKDGEHVNVGEVYAEIESMKMVITMEVRKAGGKLACVAQPGQVLFPGTLIARLEDQDDALSLDQPHSQEELLSGIKLKSKTSTRKYVS</sequence>
<dbReference type="GO" id="GO:0003989">
    <property type="term" value="F:acetyl-CoA carboxylase activity"/>
    <property type="evidence" value="ECO:0007669"/>
    <property type="project" value="UniProtKB-EC"/>
</dbReference>
<dbReference type="FunFam" id="2.40.50.100:FF:000005">
    <property type="entry name" value="Acetyl-CoA carboxylase 1"/>
    <property type="match status" value="1"/>
</dbReference>
<keyword evidence="4 9" id="KW-0547">Nucleotide-binding</keyword>
<dbReference type="WBParaSite" id="jg13956">
    <property type="protein sequence ID" value="jg13956"/>
    <property type="gene ID" value="jg13956"/>
</dbReference>
<dbReference type="InterPro" id="IPR000089">
    <property type="entry name" value="Biotin_lipoyl"/>
</dbReference>
<dbReference type="SUPFAM" id="SSF51246">
    <property type="entry name" value="Rudiment single hybrid motif"/>
    <property type="match status" value="1"/>
</dbReference>
<dbReference type="Gene3D" id="3.30.470.20">
    <property type="entry name" value="ATP-grasp fold, B domain"/>
    <property type="match status" value="1"/>
</dbReference>
<dbReference type="Gene3D" id="3.40.50.20">
    <property type="match status" value="1"/>
</dbReference>
<dbReference type="GO" id="GO:0005524">
    <property type="term" value="F:ATP binding"/>
    <property type="evidence" value="ECO:0007669"/>
    <property type="project" value="UniProtKB-UniRule"/>
</dbReference>
<dbReference type="Pfam" id="PF00289">
    <property type="entry name" value="Biotin_carb_N"/>
    <property type="match status" value="1"/>
</dbReference>
<evidence type="ECO:0000313" key="15">
    <source>
        <dbReference type="WBParaSite" id="jg13956"/>
    </source>
</evidence>
<evidence type="ECO:0000256" key="10">
    <source>
        <dbReference type="SAM" id="MobiDB-lite"/>
    </source>
</evidence>
<evidence type="ECO:0000256" key="7">
    <source>
        <dbReference type="ARBA" id="ARBA00048065"/>
    </source>
</evidence>
<dbReference type="GO" id="GO:0006633">
    <property type="term" value="P:fatty acid biosynthetic process"/>
    <property type="evidence" value="ECO:0007669"/>
    <property type="project" value="TreeGrafter"/>
</dbReference>
<keyword evidence="5 9" id="KW-0067">ATP-binding</keyword>
<dbReference type="InterPro" id="IPR011053">
    <property type="entry name" value="Single_hybrid_motif"/>
</dbReference>
<comment type="cofactor">
    <cofactor evidence="1">
        <name>biotin</name>
        <dbReference type="ChEBI" id="CHEBI:57586"/>
    </cofactor>
</comment>
<feature type="domain" description="Biotin carboxylation" evidence="13">
    <location>
        <begin position="124"/>
        <end position="620"/>
    </location>
</feature>
<dbReference type="InterPro" id="IPR013815">
    <property type="entry name" value="ATP_grasp_subdomain_1"/>
</dbReference>
<evidence type="ECO:0000259" key="11">
    <source>
        <dbReference type="PROSITE" id="PS50968"/>
    </source>
</evidence>
<dbReference type="InterPro" id="IPR005481">
    <property type="entry name" value="BC-like_N"/>
</dbReference>
<dbReference type="Gene3D" id="3.90.1770.10">
    <property type="entry name" value="PreATP-grasp domain"/>
    <property type="match status" value="1"/>
</dbReference>
<dbReference type="Gene3D" id="3.30.1490.20">
    <property type="entry name" value="ATP-grasp fold, A domain"/>
    <property type="match status" value="1"/>
</dbReference>
<evidence type="ECO:0000256" key="9">
    <source>
        <dbReference type="PROSITE-ProRule" id="PRU00409"/>
    </source>
</evidence>
<dbReference type="FunFam" id="3.30.1490.20:FF:000003">
    <property type="entry name" value="acetyl-CoA carboxylase isoform X1"/>
    <property type="match status" value="1"/>
</dbReference>
<proteinExistence type="predicted"/>
<feature type="compositionally biased region" description="Polar residues" evidence="10">
    <location>
        <begin position="8"/>
        <end position="19"/>
    </location>
</feature>
<dbReference type="Pfam" id="PF00364">
    <property type="entry name" value="Biotin_lipoyl"/>
    <property type="match status" value="1"/>
</dbReference>
<dbReference type="InterPro" id="IPR011764">
    <property type="entry name" value="Biotin_carboxylation_dom"/>
</dbReference>
<dbReference type="InterPro" id="IPR049074">
    <property type="entry name" value="ACCA_BT"/>
</dbReference>
<comment type="catalytic activity">
    <reaction evidence="7">
        <text>hydrogencarbonate + acetyl-CoA + ATP = malonyl-CoA + ADP + phosphate + H(+)</text>
        <dbReference type="Rhea" id="RHEA:11308"/>
        <dbReference type="ChEBI" id="CHEBI:15378"/>
        <dbReference type="ChEBI" id="CHEBI:17544"/>
        <dbReference type="ChEBI" id="CHEBI:30616"/>
        <dbReference type="ChEBI" id="CHEBI:43474"/>
        <dbReference type="ChEBI" id="CHEBI:57288"/>
        <dbReference type="ChEBI" id="CHEBI:57384"/>
        <dbReference type="ChEBI" id="CHEBI:456216"/>
        <dbReference type="EC" id="6.4.1.2"/>
    </reaction>
</comment>